<dbReference type="Pfam" id="PF00179">
    <property type="entry name" value="UQ_con"/>
    <property type="match status" value="1"/>
</dbReference>
<evidence type="ECO:0000259" key="4">
    <source>
        <dbReference type="PROSITE" id="PS50127"/>
    </source>
</evidence>
<keyword evidence="3" id="KW-1133">Transmembrane helix</keyword>
<feature type="transmembrane region" description="Helical" evidence="3">
    <location>
        <begin position="292"/>
        <end position="310"/>
    </location>
</feature>
<evidence type="ECO:0000256" key="1">
    <source>
        <dbReference type="ARBA" id="ARBA00022679"/>
    </source>
</evidence>
<dbReference type="AlphaFoldDB" id="A0ABD3D0V1"/>
<dbReference type="PANTHER" id="PTHR46116">
    <property type="entry name" value="(E3-INDEPENDENT) E2 UBIQUITIN-CONJUGATING ENZYME"/>
    <property type="match status" value="1"/>
</dbReference>
<dbReference type="Proteomes" id="UP001632038">
    <property type="component" value="Unassembled WGS sequence"/>
</dbReference>
<dbReference type="InterPro" id="IPR016135">
    <property type="entry name" value="UBQ-conjugating_enzyme/RWD"/>
</dbReference>
<keyword evidence="6" id="KW-1185">Reference proteome</keyword>
<keyword evidence="1" id="KW-0808">Transferase</keyword>
<dbReference type="GO" id="GO:0016740">
    <property type="term" value="F:transferase activity"/>
    <property type="evidence" value="ECO:0007669"/>
    <property type="project" value="UniProtKB-KW"/>
</dbReference>
<keyword evidence="3" id="KW-0472">Membrane</keyword>
<organism evidence="5 6">
    <name type="scientific">Castilleja foliolosa</name>
    <dbReference type="NCBI Taxonomy" id="1961234"/>
    <lineage>
        <taxon>Eukaryota</taxon>
        <taxon>Viridiplantae</taxon>
        <taxon>Streptophyta</taxon>
        <taxon>Embryophyta</taxon>
        <taxon>Tracheophyta</taxon>
        <taxon>Spermatophyta</taxon>
        <taxon>Magnoliopsida</taxon>
        <taxon>eudicotyledons</taxon>
        <taxon>Gunneridae</taxon>
        <taxon>Pentapetalae</taxon>
        <taxon>asterids</taxon>
        <taxon>lamiids</taxon>
        <taxon>Lamiales</taxon>
        <taxon>Orobanchaceae</taxon>
        <taxon>Pedicularideae</taxon>
        <taxon>Castillejinae</taxon>
        <taxon>Castilleja</taxon>
    </lineage>
</organism>
<keyword evidence="2" id="KW-0833">Ubl conjugation pathway</keyword>
<feature type="domain" description="UBC core" evidence="4">
    <location>
        <begin position="43"/>
        <end position="206"/>
    </location>
</feature>
<comment type="caution">
    <text evidence="5">The sequence shown here is derived from an EMBL/GenBank/DDBJ whole genome shotgun (WGS) entry which is preliminary data.</text>
</comment>
<dbReference type="CDD" id="cd23837">
    <property type="entry name" value="UBCc_UBE2O"/>
    <property type="match status" value="1"/>
</dbReference>
<dbReference type="SUPFAM" id="SSF54495">
    <property type="entry name" value="UBC-like"/>
    <property type="match status" value="1"/>
</dbReference>
<keyword evidence="3" id="KW-0812">Transmembrane</keyword>
<dbReference type="PANTHER" id="PTHR46116:SF19">
    <property type="entry name" value="UBIQUITIN-CONJUGATING ENZYME FAMILY PROTEIN"/>
    <property type="match status" value="1"/>
</dbReference>
<proteinExistence type="predicted"/>
<dbReference type="EMBL" id="JAVIJP010000028">
    <property type="protein sequence ID" value="KAL3634676.1"/>
    <property type="molecule type" value="Genomic_DNA"/>
</dbReference>
<name>A0ABD3D0V1_9LAMI</name>
<dbReference type="Gene3D" id="3.10.110.10">
    <property type="entry name" value="Ubiquitin Conjugating Enzyme"/>
    <property type="match status" value="1"/>
</dbReference>
<gene>
    <name evidence="5" type="ORF">CASFOL_021730</name>
</gene>
<accession>A0ABD3D0V1</accession>
<sequence length="311" mass="35503">MDSGTAENHAGIIDFPHFDVVPIATDHTYLESKQLTGINANSSVYRHIMKEWKILKGENNLPDSIYVQAYETRIDLLRAVIVGSPGTPYHDGLFFFDICLPHDYPNQPPKVHYISHGYRLNPNLYENGMVCLSLINTWSGDKNESWTPKSTILQTLVSIQGLVLNDKPYFNEPSYAYDKNSNRPEIVKNSIVYNHNAFILSCKSMIHIMHNPPKNFENFVIWHFRARAGLILAAIGAYETGRAMVGMFDRNSSVNARVEGMQTFKGDLQKIRLELVVAFSLYISEGMSNMKFVSFIFCFLFFCLILFALFF</sequence>
<evidence type="ECO:0000313" key="6">
    <source>
        <dbReference type="Proteomes" id="UP001632038"/>
    </source>
</evidence>
<dbReference type="SMART" id="SM00212">
    <property type="entry name" value="UBCc"/>
    <property type="match status" value="1"/>
</dbReference>
<protein>
    <recommendedName>
        <fullName evidence="4">UBC core domain-containing protein</fullName>
    </recommendedName>
</protein>
<evidence type="ECO:0000256" key="3">
    <source>
        <dbReference type="SAM" id="Phobius"/>
    </source>
</evidence>
<dbReference type="PROSITE" id="PS50127">
    <property type="entry name" value="UBC_2"/>
    <property type="match status" value="1"/>
</dbReference>
<evidence type="ECO:0000313" key="5">
    <source>
        <dbReference type="EMBL" id="KAL3634676.1"/>
    </source>
</evidence>
<dbReference type="InterPro" id="IPR000608">
    <property type="entry name" value="UBC"/>
</dbReference>
<evidence type="ECO:0000256" key="2">
    <source>
        <dbReference type="ARBA" id="ARBA00022786"/>
    </source>
</evidence>
<reference evidence="6" key="1">
    <citation type="journal article" date="2024" name="IScience">
        <title>Strigolactones Initiate the Formation of Haustorium-like Structures in Castilleja.</title>
        <authorList>
            <person name="Buerger M."/>
            <person name="Peterson D."/>
            <person name="Chory J."/>
        </authorList>
    </citation>
    <scope>NUCLEOTIDE SEQUENCE [LARGE SCALE GENOMIC DNA]</scope>
</reference>